<feature type="transmembrane region" description="Helical" evidence="7">
    <location>
        <begin position="199"/>
        <end position="219"/>
    </location>
</feature>
<evidence type="ECO:0000313" key="8">
    <source>
        <dbReference type="EMBL" id="CAY79386.1"/>
    </source>
</evidence>
<gene>
    <name evidence="8" type="ORF">EC1118_1F14_0111g</name>
</gene>
<feature type="transmembrane region" description="Helical" evidence="7">
    <location>
        <begin position="43"/>
        <end position="63"/>
    </location>
</feature>
<feature type="transmembrane region" description="Helical" evidence="7">
    <location>
        <begin position="75"/>
        <end position="95"/>
    </location>
</feature>
<dbReference type="InterPro" id="IPR045225">
    <property type="entry name" value="Uracil/uridine/allantoin_perm"/>
</dbReference>
<dbReference type="EMBL" id="FN393068">
    <property type="protein sequence ID" value="CAY79386.1"/>
    <property type="molecule type" value="Genomic_DNA"/>
</dbReference>
<evidence type="ECO:0000256" key="7">
    <source>
        <dbReference type="SAM" id="Phobius"/>
    </source>
</evidence>
<dbReference type="CDD" id="cd11482">
    <property type="entry name" value="SLC-NCS1sbd_NRT1-like"/>
    <property type="match status" value="1"/>
</dbReference>
<evidence type="ECO:0000256" key="3">
    <source>
        <dbReference type="ARBA" id="ARBA00022448"/>
    </source>
</evidence>
<feature type="transmembrane region" description="Helical" evidence="7">
    <location>
        <begin position="394"/>
        <end position="415"/>
    </location>
</feature>
<organism evidence="8 9">
    <name type="scientific">Saccharomyces cerevisiae (strain Lalvin EC1118 / Prise de mousse)</name>
    <name type="common">Baker's yeast</name>
    <dbReference type="NCBI Taxonomy" id="643680"/>
    <lineage>
        <taxon>Eukaryota</taxon>
        <taxon>Fungi</taxon>
        <taxon>Dikarya</taxon>
        <taxon>Ascomycota</taxon>
        <taxon>Saccharomycotina</taxon>
        <taxon>Saccharomycetes</taxon>
        <taxon>Saccharomycetales</taxon>
        <taxon>Saccharomycetaceae</taxon>
        <taxon>Saccharomyces</taxon>
    </lineage>
</organism>
<feature type="transmembrane region" description="Helical" evidence="7">
    <location>
        <begin position="450"/>
        <end position="469"/>
    </location>
</feature>
<dbReference type="NCBIfam" id="TIGR00800">
    <property type="entry name" value="ncs1"/>
    <property type="match status" value="1"/>
</dbReference>
<feature type="transmembrane region" description="Helical" evidence="7">
    <location>
        <begin position="175"/>
        <end position="192"/>
    </location>
</feature>
<dbReference type="OrthoDB" id="2018619at2759"/>
<comment type="subcellular location">
    <subcellularLocation>
        <location evidence="1">Membrane</location>
        <topology evidence="1">Multi-pass membrane protein</topology>
    </subcellularLocation>
</comment>
<dbReference type="HOGENOM" id="CLU_021555_3_0_1"/>
<keyword evidence="6 7" id="KW-0472">Membrane</keyword>
<evidence type="ECO:0000256" key="4">
    <source>
        <dbReference type="ARBA" id="ARBA00022692"/>
    </source>
</evidence>
<evidence type="ECO:0000313" key="9">
    <source>
        <dbReference type="Proteomes" id="UP000000286"/>
    </source>
</evidence>
<name>C8Z7M0_YEAS8</name>
<feature type="transmembrane region" description="Helical" evidence="7">
    <location>
        <begin position="276"/>
        <end position="301"/>
    </location>
</feature>
<evidence type="ECO:0000256" key="6">
    <source>
        <dbReference type="ARBA" id="ARBA00023136"/>
    </source>
</evidence>
<keyword evidence="4 7" id="KW-0812">Transmembrane</keyword>
<accession>C8Z7M0</accession>
<dbReference type="AlphaFoldDB" id="C8Z7M0"/>
<dbReference type="Pfam" id="PF02133">
    <property type="entry name" value="Transp_cyt_pur"/>
    <property type="match status" value="1"/>
</dbReference>
<feature type="transmembrane region" description="Helical" evidence="7">
    <location>
        <begin position="239"/>
        <end position="255"/>
    </location>
</feature>
<keyword evidence="3" id="KW-0813">Transport</keyword>
<dbReference type="Gene3D" id="1.10.4160.10">
    <property type="entry name" value="Hydantoin permease"/>
    <property type="match status" value="1"/>
</dbReference>
<reference evidence="8 9" key="1">
    <citation type="journal article" date="2009" name="Proc. Natl. Acad. Sci. U.S.A.">
        <title>Eukaryote-to-eukaryote gene transfer events revealed by the genome sequence of the wine yeast Saccharomyces cerevisiae EC1118.</title>
        <authorList>
            <person name="Novo M."/>
            <person name="Bigey F."/>
            <person name="Beyne E."/>
            <person name="Galeote V."/>
            <person name="Gavory F."/>
            <person name="Mallet S."/>
            <person name="Cambot B."/>
            <person name="Legras J.L."/>
            <person name="Wincker P."/>
            <person name="Casaregola S."/>
            <person name="Dequin S."/>
        </authorList>
    </citation>
    <scope>NUCLEOTIDE SEQUENCE [LARGE SCALE GENOMIC DNA]</scope>
    <source>
        <strain evidence="9">Lalvin EC1118 / Prise de mousse</strain>
    </source>
</reference>
<dbReference type="Proteomes" id="UP000000286">
    <property type="component" value="Chromosome VI"/>
</dbReference>
<evidence type="ECO:0000256" key="2">
    <source>
        <dbReference type="ARBA" id="ARBA00008974"/>
    </source>
</evidence>
<feature type="transmembrane region" description="Helical" evidence="7">
    <location>
        <begin position="115"/>
        <end position="136"/>
    </location>
</feature>
<evidence type="ECO:0000256" key="5">
    <source>
        <dbReference type="ARBA" id="ARBA00022989"/>
    </source>
</evidence>
<dbReference type="InterPro" id="IPR001248">
    <property type="entry name" value="Pur-cyt_permease"/>
</dbReference>
<comment type="similarity">
    <text evidence="2">Belongs to the purine-cytosine permease (2.A.39) family.</text>
</comment>
<protein>
    <submittedName>
        <fullName evidence="8">EC1118_1F14_0111p</fullName>
    </submittedName>
</protein>
<dbReference type="PANTHER" id="PTHR30618">
    <property type="entry name" value="NCS1 FAMILY PURINE/PYRIMIDINE TRANSPORTER"/>
    <property type="match status" value="1"/>
</dbReference>
<evidence type="ECO:0000256" key="1">
    <source>
        <dbReference type="ARBA" id="ARBA00004141"/>
    </source>
</evidence>
<dbReference type="GO" id="GO:0005886">
    <property type="term" value="C:plasma membrane"/>
    <property type="evidence" value="ECO:0007669"/>
    <property type="project" value="TreeGrafter"/>
</dbReference>
<keyword evidence="5 7" id="KW-1133">Transmembrane helix</keyword>
<proteinExistence type="inferred from homology"/>
<dbReference type="GO" id="GO:0015205">
    <property type="term" value="F:nucleobase transmembrane transporter activity"/>
    <property type="evidence" value="ECO:0007669"/>
    <property type="project" value="TreeGrafter"/>
</dbReference>
<sequence>MLFNIETLKRCDKFLQVPHHEKDSLTVLRNPDLDPIPLERRIWGFWSFFGYWGIPNITIWTWSTGSAMLSLGLNIQHTMGALTLGNILICVYTCLNSGPGAKYRIGYTVCQRMIFGIYGSGIGIFIRIVLSIVFYGSQSWLGGLGFVVMFSSWSKSYMNLENTFPSSLAMTTRDFIGFLVFQILQYAFFVMRPEKMNKAVNFSCLITIVAMVGVFVATLAKNHGAGPLYSEPVALSKGYTGWMWLYSMTIWYGALSPDCTNQSDFSRFSSSRKKMYLGIISAVMITGTIVPLMGLLCASATQQLYGTELWLPTDICLQWLIDDYSPGARAASFFCGLAFMASQMSFNVLANGFAGGMDLAGVLPRYINIKRGAIITALLSWATQPWNFYNTSSVFITVMSSFGVIVTPIIAITVADYHIIRKGRLPLSHLYITDSDGTFYYTKGFNYRAIFTWICGMVPGLPGLADAVSPIKGFPEGMRNFFYGSVVFSFFCPLILYVIICKIFPVKNSGMMEEEVAYDNMTIEEIGESGSQNYNMILLEGIDVEMGSMVKDINGSVKQKVIET</sequence>
<dbReference type="InterPro" id="IPR012681">
    <property type="entry name" value="NCS1"/>
</dbReference>
<feature type="transmembrane region" description="Helical" evidence="7">
    <location>
        <begin position="481"/>
        <end position="504"/>
    </location>
</feature>
<dbReference type="PANTHER" id="PTHR30618:SF15">
    <property type="entry name" value="NICOTINAMIDE RIBOSIDE TRANSPORTER 1-RELATED"/>
    <property type="match status" value="1"/>
</dbReference>